<accession>A0A6A2YP99</accession>
<dbReference type="InterPro" id="IPR002885">
    <property type="entry name" value="PPR_rpt"/>
</dbReference>
<evidence type="ECO:0000313" key="3">
    <source>
        <dbReference type="Proteomes" id="UP000436088"/>
    </source>
</evidence>
<dbReference type="Pfam" id="PF01535">
    <property type="entry name" value="PPR"/>
    <property type="match status" value="2"/>
</dbReference>
<reference evidence="2" key="1">
    <citation type="submission" date="2019-09" db="EMBL/GenBank/DDBJ databases">
        <title>Draft genome information of white flower Hibiscus syriacus.</title>
        <authorList>
            <person name="Kim Y.-M."/>
        </authorList>
    </citation>
    <scope>NUCLEOTIDE SEQUENCE [LARGE SCALE GENOMIC DNA]</scope>
    <source>
        <strain evidence="2">YM2019G1</strain>
    </source>
</reference>
<evidence type="ECO:0000313" key="2">
    <source>
        <dbReference type="EMBL" id="KAE8681143.1"/>
    </source>
</evidence>
<gene>
    <name evidence="2" type="ORF">F3Y22_tig00111342pilonHSYRG00221</name>
</gene>
<dbReference type="Proteomes" id="UP000436088">
    <property type="component" value="Unassembled WGS sequence"/>
</dbReference>
<organism evidence="2 3">
    <name type="scientific">Hibiscus syriacus</name>
    <name type="common">Rose of Sharon</name>
    <dbReference type="NCBI Taxonomy" id="106335"/>
    <lineage>
        <taxon>Eukaryota</taxon>
        <taxon>Viridiplantae</taxon>
        <taxon>Streptophyta</taxon>
        <taxon>Embryophyta</taxon>
        <taxon>Tracheophyta</taxon>
        <taxon>Spermatophyta</taxon>
        <taxon>Magnoliopsida</taxon>
        <taxon>eudicotyledons</taxon>
        <taxon>Gunneridae</taxon>
        <taxon>Pentapetalae</taxon>
        <taxon>rosids</taxon>
        <taxon>malvids</taxon>
        <taxon>Malvales</taxon>
        <taxon>Malvaceae</taxon>
        <taxon>Malvoideae</taxon>
        <taxon>Hibiscus</taxon>
    </lineage>
</organism>
<dbReference type="GO" id="GO:0009451">
    <property type="term" value="P:RNA modification"/>
    <property type="evidence" value="ECO:0007669"/>
    <property type="project" value="InterPro"/>
</dbReference>
<dbReference type="GO" id="GO:0003723">
    <property type="term" value="F:RNA binding"/>
    <property type="evidence" value="ECO:0007669"/>
    <property type="project" value="InterPro"/>
</dbReference>
<evidence type="ECO:0000256" key="1">
    <source>
        <dbReference type="ARBA" id="ARBA00022737"/>
    </source>
</evidence>
<dbReference type="PANTHER" id="PTHR24015">
    <property type="entry name" value="OS07G0578800 PROTEIN-RELATED"/>
    <property type="match status" value="1"/>
</dbReference>
<comment type="caution">
    <text evidence="2">The sequence shown here is derived from an EMBL/GenBank/DDBJ whole genome shotgun (WGS) entry which is preliminary data.</text>
</comment>
<proteinExistence type="predicted"/>
<evidence type="ECO:0008006" key="4">
    <source>
        <dbReference type="Google" id="ProtNLM"/>
    </source>
</evidence>
<dbReference type="EMBL" id="VEPZ02001315">
    <property type="protein sequence ID" value="KAE8681143.1"/>
    <property type="molecule type" value="Genomic_DNA"/>
</dbReference>
<name>A0A6A2YP99_HIBSY</name>
<keyword evidence="3" id="KW-1185">Reference proteome</keyword>
<dbReference type="InterPro" id="IPR046960">
    <property type="entry name" value="PPR_At4g14850-like_plant"/>
</dbReference>
<dbReference type="Gene3D" id="1.25.40.10">
    <property type="entry name" value="Tetratricopeptide repeat domain"/>
    <property type="match status" value="1"/>
</dbReference>
<dbReference type="InterPro" id="IPR011990">
    <property type="entry name" value="TPR-like_helical_dom_sf"/>
</dbReference>
<dbReference type="NCBIfam" id="TIGR00756">
    <property type="entry name" value="PPR"/>
    <property type="match status" value="1"/>
</dbReference>
<keyword evidence="1" id="KW-0677">Repeat</keyword>
<sequence>MISQADVFVNNCLLDMYVKCGCIEFVGKLFDHMPVKTVASWTSMISCYCHNGLADEGITTFIQILENERRNEFTLAAALQIVSENCNSEFICILHSYITKGVERESRIRGE</sequence>
<dbReference type="AlphaFoldDB" id="A0A6A2YP99"/>
<protein>
    <recommendedName>
        <fullName evidence="4">Pentatricopeptide repeat-containing protein</fullName>
    </recommendedName>
</protein>